<dbReference type="SUPFAM" id="SSF50978">
    <property type="entry name" value="WD40 repeat-like"/>
    <property type="match status" value="1"/>
</dbReference>
<proteinExistence type="predicted"/>
<accession>A0AAW0SVI7</accession>
<feature type="domain" description="WDHD1 first WD40" evidence="2">
    <location>
        <begin position="11"/>
        <end position="162"/>
    </location>
</feature>
<reference evidence="3 4" key="1">
    <citation type="submission" date="2023-03" db="EMBL/GenBank/DDBJ databases">
        <title>High-quality genome of Scylla paramamosain provides insights in environmental adaptation.</title>
        <authorList>
            <person name="Zhang L."/>
        </authorList>
    </citation>
    <scope>NUCLEOTIDE SEQUENCE [LARGE SCALE GENOMIC DNA]</scope>
    <source>
        <strain evidence="3">LZ_2023a</strain>
        <tissue evidence="3">Muscle</tissue>
    </source>
</reference>
<keyword evidence="1" id="KW-0853">WD repeat</keyword>
<dbReference type="InterPro" id="IPR036322">
    <property type="entry name" value="WD40_repeat_dom_sf"/>
</dbReference>
<dbReference type="SMART" id="SM00320">
    <property type="entry name" value="WD40"/>
    <property type="match status" value="3"/>
</dbReference>
<dbReference type="InterPro" id="IPR015943">
    <property type="entry name" value="WD40/YVTN_repeat-like_dom_sf"/>
</dbReference>
<dbReference type="Pfam" id="PF24817">
    <property type="entry name" value="WD40_WDHD1_1st"/>
    <property type="match status" value="1"/>
</dbReference>
<dbReference type="GO" id="GO:0003682">
    <property type="term" value="F:chromatin binding"/>
    <property type="evidence" value="ECO:0007669"/>
    <property type="project" value="TreeGrafter"/>
</dbReference>
<dbReference type="PANTHER" id="PTHR19932">
    <property type="entry name" value="WD REPEAT AND HMG-BOX DNA BINDING PROTEIN"/>
    <property type="match status" value="1"/>
</dbReference>
<dbReference type="InterPro" id="IPR057646">
    <property type="entry name" value="WD40_WDHD1_1st"/>
</dbReference>
<evidence type="ECO:0000313" key="3">
    <source>
        <dbReference type="EMBL" id="KAK8379126.1"/>
    </source>
</evidence>
<feature type="repeat" description="WD" evidence="1">
    <location>
        <begin position="133"/>
        <end position="162"/>
    </location>
</feature>
<dbReference type="Proteomes" id="UP001487740">
    <property type="component" value="Unassembled WGS sequence"/>
</dbReference>
<dbReference type="GO" id="GO:0006281">
    <property type="term" value="P:DNA repair"/>
    <property type="evidence" value="ECO:0007669"/>
    <property type="project" value="TreeGrafter"/>
</dbReference>
<name>A0AAW0SVI7_SCYPA</name>
<dbReference type="GO" id="GO:0006261">
    <property type="term" value="P:DNA-templated DNA replication"/>
    <property type="evidence" value="ECO:0007669"/>
    <property type="project" value="TreeGrafter"/>
</dbReference>
<keyword evidence="4" id="KW-1185">Reference proteome</keyword>
<evidence type="ECO:0000256" key="1">
    <source>
        <dbReference type="PROSITE-ProRule" id="PRU00221"/>
    </source>
</evidence>
<organism evidence="3 4">
    <name type="scientific">Scylla paramamosain</name>
    <name type="common">Mud crab</name>
    <dbReference type="NCBI Taxonomy" id="85552"/>
    <lineage>
        <taxon>Eukaryota</taxon>
        <taxon>Metazoa</taxon>
        <taxon>Ecdysozoa</taxon>
        <taxon>Arthropoda</taxon>
        <taxon>Crustacea</taxon>
        <taxon>Multicrustacea</taxon>
        <taxon>Malacostraca</taxon>
        <taxon>Eumalacostraca</taxon>
        <taxon>Eucarida</taxon>
        <taxon>Decapoda</taxon>
        <taxon>Pleocyemata</taxon>
        <taxon>Brachyura</taxon>
        <taxon>Eubrachyura</taxon>
        <taxon>Portunoidea</taxon>
        <taxon>Portunidae</taxon>
        <taxon>Portuninae</taxon>
        <taxon>Scylla</taxon>
    </lineage>
</organism>
<dbReference type="EMBL" id="JARAKH010000043">
    <property type="protein sequence ID" value="KAK8379126.1"/>
    <property type="molecule type" value="Genomic_DNA"/>
</dbReference>
<dbReference type="PANTHER" id="PTHR19932:SF10">
    <property type="entry name" value="WD REPEAT AND HMG-BOX DNA-BINDING PROTEIN 1"/>
    <property type="match status" value="1"/>
</dbReference>
<dbReference type="GO" id="GO:0043596">
    <property type="term" value="C:nuclear replication fork"/>
    <property type="evidence" value="ECO:0007669"/>
    <property type="project" value="TreeGrafter"/>
</dbReference>
<comment type="caution">
    <text evidence="3">The sequence shown here is derived from an EMBL/GenBank/DDBJ whole genome shotgun (WGS) entry which is preliminary data.</text>
</comment>
<dbReference type="AlphaFoldDB" id="A0AAW0SVI7"/>
<gene>
    <name evidence="3" type="ORF">O3P69_019158</name>
</gene>
<dbReference type="Gene3D" id="2.130.10.10">
    <property type="entry name" value="YVTN repeat-like/Quinoprotein amine dehydrogenase"/>
    <property type="match status" value="2"/>
</dbReference>
<protein>
    <recommendedName>
        <fullName evidence="2">WDHD1 first WD40 domain-containing protein</fullName>
    </recommendedName>
</protein>
<dbReference type="PROSITE" id="PS50082">
    <property type="entry name" value="WD_REPEATS_2"/>
    <property type="match status" value="1"/>
</dbReference>
<dbReference type="GO" id="GO:0000278">
    <property type="term" value="P:mitotic cell cycle"/>
    <property type="evidence" value="ECO:0007669"/>
    <property type="project" value="TreeGrafter"/>
</dbReference>
<sequence length="171" mass="18175">MQAGGRLRPTRYAHFEGHTDVCYSSDGRYIITCGTDGEVRVFEGLDDDDCKTHVVADCASAIAYRDGSFLVGNDSNLVQAFTLEDGSPCGIITRFSAPSTHIVVSADGKTVACAGSDMTIRVHDTVAGKDRELTGHKAPVMSVALDPKGIFLASSSCDGSVRDVGRVIRCR</sequence>
<evidence type="ECO:0000313" key="4">
    <source>
        <dbReference type="Proteomes" id="UP001487740"/>
    </source>
</evidence>
<evidence type="ECO:0000259" key="2">
    <source>
        <dbReference type="Pfam" id="PF24817"/>
    </source>
</evidence>
<dbReference type="InterPro" id="IPR001680">
    <property type="entry name" value="WD40_rpt"/>
</dbReference>